<sequence>MVVIENIIAALWHHDFVALTNPHVIGIVYCIMFATLFLENGLLPAAFLPGDSLLLLAGAMIGRGVMDFTSTLLLLTAAASLGCWLSYLQGRWLGNTRIVKGWLHQLPSQYHQRATCLFDRHGLLALLVGRFLAFVRTILPVIAGLSGLSNRRFQFYNWLSAVLWVGTVTGLGYALSMIPFVKRHEDQVMTGLMILPVVLLVAGLLGAIIVAVKKKPMGGVVTNNNRPVN</sequence>
<dbReference type="InterPro" id="IPR032818">
    <property type="entry name" value="DedA-like"/>
</dbReference>
<evidence type="ECO:0000256" key="8">
    <source>
        <dbReference type="ARBA" id="ARBA00040772"/>
    </source>
</evidence>
<dbReference type="PANTHER" id="PTHR30353:SF10">
    <property type="entry name" value="INNER MEMBRANE PROTEIN YGHB"/>
    <property type="match status" value="1"/>
</dbReference>
<dbReference type="RefSeq" id="WP_064600379.1">
    <property type="nucleotide sequence ID" value="NZ_LYRP01000047.1"/>
</dbReference>
<feature type="transmembrane region" description="Helical" evidence="9">
    <location>
        <begin position="68"/>
        <end position="88"/>
    </location>
</feature>
<dbReference type="Proteomes" id="UP000078225">
    <property type="component" value="Unassembled WGS sequence"/>
</dbReference>
<feature type="transmembrane region" description="Helical" evidence="9">
    <location>
        <begin position="155"/>
        <end position="176"/>
    </location>
</feature>
<feature type="transmembrane region" description="Helical" evidence="9">
    <location>
        <begin position="20"/>
        <end position="38"/>
    </location>
</feature>
<feature type="domain" description="VTT" evidence="10">
    <location>
        <begin position="48"/>
        <end position="173"/>
    </location>
</feature>
<evidence type="ECO:0000256" key="5">
    <source>
        <dbReference type="ARBA" id="ARBA00022692"/>
    </source>
</evidence>
<comment type="similarity">
    <text evidence="2 9">Belongs to the DedA family.</text>
</comment>
<comment type="caution">
    <text evidence="11">The sequence shown here is derived from an EMBL/GenBank/DDBJ whole genome shotgun (WGS) entry which is preliminary data.</text>
</comment>
<dbReference type="Pfam" id="PF09335">
    <property type="entry name" value="VTT_dom"/>
    <property type="match status" value="1"/>
</dbReference>
<feature type="transmembrane region" description="Helical" evidence="9">
    <location>
        <begin position="188"/>
        <end position="212"/>
    </location>
</feature>
<name>A0A1B7KZK1_9ENTR</name>
<keyword evidence="4 9" id="KW-0997">Cell inner membrane</keyword>
<accession>A0A1B7KZK1</accession>
<comment type="subcellular location">
    <subcellularLocation>
        <location evidence="1 9">Cell inner membrane</location>
        <topology evidence="1 9">Multi-pass membrane protein</topology>
    </subcellularLocation>
</comment>
<keyword evidence="12" id="KW-1185">Reference proteome</keyword>
<evidence type="ECO:0000256" key="1">
    <source>
        <dbReference type="ARBA" id="ARBA00004429"/>
    </source>
</evidence>
<evidence type="ECO:0000256" key="9">
    <source>
        <dbReference type="RuleBase" id="RU367016"/>
    </source>
</evidence>
<reference evidence="12" key="1">
    <citation type="submission" date="2016-05" db="EMBL/GenBank/DDBJ databases">
        <authorList>
            <person name="Behera P."/>
            <person name="Vaishampayan P."/>
            <person name="Singh N."/>
            <person name="Raina V."/>
            <person name="Suar M."/>
            <person name="Pattnaik A."/>
            <person name="Rastogi G."/>
        </authorList>
    </citation>
    <scope>NUCLEOTIDE SEQUENCE [LARGE SCALE GENOMIC DNA]</scope>
    <source>
        <strain evidence="12">MP23</strain>
    </source>
</reference>
<dbReference type="PANTHER" id="PTHR30353">
    <property type="entry name" value="INNER MEMBRANE PROTEIN DEDA-RELATED"/>
    <property type="match status" value="1"/>
</dbReference>
<evidence type="ECO:0000256" key="7">
    <source>
        <dbReference type="ARBA" id="ARBA00023136"/>
    </source>
</evidence>
<keyword evidence="6 9" id="KW-1133">Transmembrane helix</keyword>
<proteinExistence type="inferred from homology"/>
<keyword evidence="5 9" id="KW-0812">Transmembrane</keyword>
<organism evidence="11 12">
    <name type="scientific">Mangrovibacter phragmitis</name>
    <dbReference type="NCBI Taxonomy" id="1691903"/>
    <lineage>
        <taxon>Bacteria</taxon>
        <taxon>Pseudomonadati</taxon>
        <taxon>Pseudomonadota</taxon>
        <taxon>Gammaproteobacteria</taxon>
        <taxon>Enterobacterales</taxon>
        <taxon>Enterobacteriaceae</taxon>
        <taxon>Mangrovibacter</taxon>
    </lineage>
</organism>
<evidence type="ECO:0000256" key="3">
    <source>
        <dbReference type="ARBA" id="ARBA00022475"/>
    </source>
</evidence>
<keyword evidence="7 9" id="KW-0472">Membrane</keyword>
<evidence type="ECO:0000313" key="12">
    <source>
        <dbReference type="Proteomes" id="UP000078225"/>
    </source>
</evidence>
<evidence type="ECO:0000313" key="11">
    <source>
        <dbReference type="EMBL" id="OAT75443.1"/>
    </source>
</evidence>
<dbReference type="InterPro" id="IPR032816">
    <property type="entry name" value="VTT_dom"/>
</dbReference>
<dbReference type="GO" id="GO:0005886">
    <property type="term" value="C:plasma membrane"/>
    <property type="evidence" value="ECO:0007669"/>
    <property type="project" value="UniProtKB-SubCell"/>
</dbReference>
<evidence type="ECO:0000259" key="10">
    <source>
        <dbReference type="Pfam" id="PF09335"/>
    </source>
</evidence>
<dbReference type="OrthoDB" id="13976at2"/>
<dbReference type="AlphaFoldDB" id="A0A1B7KZK1"/>
<feature type="transmembrane region" description="Helical" evidence="9">
    <location>
        <begin position="123"/>
        <end position="143"/>
    </location>
</feature>
<evidence type="ECO:0000256" key="2">
    <source>
        <dbReference type="ARBA" id="ARBA00010792"/>
    </source>
</evidence>
<keyword evidence="3" id="KW-1003">Cell membrane</keyword>
<evidence type="ECO:0000256" key="4">
    <source>
        <dbReference type="ARBA" id="ARBA00022519"/>
    </source>
</evidence>
<evidence type="ECO:0000256" key="6">
    <source>
        <dbReference type="ARBA" id="ARBA00022989"/>
    </source>
</evidence>
<dbReference type="EMBL" id="LYRP01000047">
    <property type="protein sequence ID" value="OAT75443.1"/>
    <property type="molecule type" value="Genomic_DNA"/>
</dbReference>
<dbReference type="STRING" id="1691903.A9B99_14080"/>
<gene>
    <name evidence="11" type="ORF">A9B99_14080</name>
</gene>
<protein>
    <recommendedName>
        <fullName evidence="8">Inner membrane protein YghB</fullName>
    </recommendedName>
</protein>